<evidence type="ECO:0000256" key="4">
    <source>
        <dbReference type="ARBA" id="ARBA00022989"/>
    </source>
</evidence>
<dbReference type="Proteomes" id="UP000270678">
    <property type="component" value="Chromosome"/>
</dbReference>
<feature type="transmembrane region" description="Helical" evidence="6">
    <location>
        <begin position="172"/>
        <end position="193"/>
    </location>
</feature>
<dbReference type="InterPro" id="IPR051461">
    <property type="entry name" value="UPF0750_membrane"/>
</dbReference>
<dbReference type="CDD" id="cd16380">
    <property type="entry name" value="YitT_C"/>
    <property type="match status" value="1"/>
</dbReference>
<comment type="subcellular location">
    <subcellularLocation>
        <location evidence="1">Cell membrane</location>
        <topology evidence="1">Multi-pass membrane protein</topology>
    </subcellularLocation>
</comment>
<feature type="transmembrane region" description="Helical" evidence="6">
    <location>
        <begin position="74"/>
        <end position="94"/>
    </location>
</feature>
<dbReference type="OrthoDB" id="265478at2"/>
<name>A0A3S9US25_9BACL</name>
<evidence type="ECO:0000313" key="9">
    <source>
        <dbReference type="Proteomes" id="UP000270678"/>
    </source>
</evidence>
<evidence type="ECO:0000259" key="7">
    <source>
        <dbReference type="Pfam" id="PF10035"/>
    </source>
</evidence>
<dbReference type="InterPro" id="IPR015867">
    <property type="entry name" value="N-reg_PII/ATP_PRibTrfase_C"/>
</dbReference>
<dbReference type="KEGG" id="plut:EI981_00455"/>
<feature type="domain" description="DUF2179" evidence="7">
    <location>
        <begin position="243"/>
        <end position="297"/>
    </location>
</feature>
<accession>A0A3S9US25</accession>
<dbReference type="AlphaFoldDB" id="A0A3S9US25"/>
<dbReference type="EMBL" id="CP034346">
    <property type="protein sequence ID" value="AZS13115.1"/>
    <property type="molecule type" value="Genomic_DNA"/>
</dbReference>
<feature type="transmembrane region" description="Helical" evidence="6">
    <location>
        <begin position="131"/>
        <end position="151"/>
    </location>
</feature>
<evidence type="ECO:0000256" key="1">
    <source>
        <dbReference type="ARBA" id="ARBA00004651"/>
    </source>
</evidence>
<evidence type="ECO:0000256" key="3">
    <source>
        <dbReference type="ARBA" id="ARBA00022692"/>
    </source>
</evidence>
<dbReference type="RefSeq" id="WP_126994477.1">
    <property type="nucleotide sequence ID" value="NZ_CP034346.1"/>
</dbReference>
<dbReference type="PANTHER" id="PTHR33545:SF3">
    <property type="entry name" value="UPF0750 MEMBRANE PROTEIN YQFU"/>
    <property type="match status" value="1"/>
</dbReference>
<sequence>MRLNSVNLDTISEAAKSQTIRRHKQKSVGNILMRSIFIVIGAIIVSVALELFLVPNKITDGGITGISVMSSYLSELPLGIFLFLFNLPFLIVGYKQIGKTFAISTLLGISVMSLGTTLLHPVDPFVSDTLLAFVFGGILLGLGTGIVIRFGGSLDGTEIVAILISRKTPFSVGEIIMFFNFFILLSAGFVFSWESALFSLLAYYIAYKSIDIVVDGLNESKSVWIISDQIDEIGSAILSRLGRGVTYLSGEGGFSGDPKRVIFCVITRLEEAKLKEIVNHYDENAFMAVGNIHDVKGGRFKKKAIH</sequence>
<evidence type="ECO:0000313" key="8">
    <source>
        <dbReference type="EMBL" id="AZS13115.1"/>
    </source>
</evidence>
<proteinExistence type="predicted"/>
<evidence type="ECO:0000256" key="5">
    <source>
        <dbReference type="ARBA" id="ARBA00023136"/>
    </source>
</evidence>
<reference evidence="9" key="1">
    <citation type="submission" date="2018-12" db="EMBL/GenBank/DDBJ databases">
        <title>Complete genome sequence of Paenibacillus sp. MBLB1234.</title>
        <authorList>
            <person name="Nam Y.-D."/>
            <person name="Kang J."/>
            <person name="Chung W.-H."/>
            <person name="Park Y.S."/>
        </authorList>
    </citation>
    <scope>NUCLEOTIDE SEQUENCE [LARGE SCALE GENOMIC DNA]</scope>
    <source>
        <strain evidence="9">MBLB1234</strain>
    </source>
</reference>
<evidence type="ECO:0000256" key="6">
    <source>
        <dbReference type="SAM" id="Phobius"/>
    </source>
</evidence>
<evidence type="ECO:0000256" key="2">
    <source>
        <dbReference type="ARBA" id="ARBA00022475"/>
    </source>
</evidence>
<protein>
    <submittedName>
        <fullName evidence="8">YitT family protein</fullName>
    </submittedName>
</protein>
<dbReference type="Pfam" id="PF02588">
    <property type="entry name" value="YitT_membrane"/>
    <property type="match status" value="1"/>
</dbReference>
<feature type="transmembrane region" description="Helical" evidence="6">
    <location>
        <begin position="31"/>
        <end position="54"/>
    </location>
</feature>
<keyword evidence="2" id="KW-1003">Cell membrane</keyword>
<keyword evidence="5 6" id="KW-0472">Membrane</keyword>
<gene>
    <name evidence="8" type="ORF">EI981_00455</name>
</gene>
<dbReference type="Pfam" id="PF10035">
    <property type="entry name" value="DUF2179"/>
    <property type="match status" value="1"/>
</dbReference>
<keyword evidence="4 6" id="KW-1133">Transmembrane helix</keyword>
<feature type="transmembrane region" description="Helical" evidence="6">
    <location>
        <begin position="101"/>
        <end position="119"/>
    </location>
</feature>
<dbReference type="PANTHER" id="PTHR33545">
    <property type="entry name" value="UPF0750 MEMBRANE PROTEIN YITT-RELATED"/>
    <property type="match status" value="1"/>
</dbReference>
<keyword evidence="9" id="KW-1185">Reference proteome</keyword>
<dbReference type="Gene3D" id="3.30.70.120">
    <property type="match status" value="1"/>
</dbReference>
<dbReference type="PIRSF" id="PIRSF006483">
    <property type="entry name" value="Membrane_protein_YitT"/>
    <property type="match status" value="1"/>
</dbReference>
<dbReference type="GO" id="GO:0005886">
    <property type="term" value="C:plasma membrane"/>
    <property type="evidence" value="ECO:0007669"/>
    <property type="project" value="UniProtKB-SubCell"/>
</dbReference>
<dbReference type="InterPro" id="IPR003740">
    <property type="entry name" value="YitT"/>
</dbReference>
<keyword evidence="3 6" id="KW-0812">Transmembrane</keyword>
<organism evidence="8 9">
    <name type="scientific">Paenibacillus lutimineralis</name>
    <dbReference type="NCBI Taxonomy" id="2707005"/>
    <lineage>
        <taxon>Bacteria</taxon>
        <taxon>Bacillati</taxon>
        <taxon>Bacillota</taxon>
        <taxon>Bacilli</taxon>
        <taxon>Bacillales</taxon>
        <taxon>Paenibacillaceae</taxon>
        <taxon>Paenibacillus</taxon>
    </lineage>
</organism>
<dbReference type="InterPro" id="IPR019264">
    <property type="entry name" value="DUF2179"/>
</dbReference>